<feature type="coiled-coil region" evidence="1">
    <location>
        <begin position="51"/>
        <end position="78"/>
    </location>
</feature>
<accession>A0A5M6IWY7</accession>
<dbReference type="EMBL" id="VWPK01000012">
    <property type="protein sequence ID" value="KAA5612479.1"/>
    <property type="molecule type" value="Genomic_DNA"/>
</dbReference>
<dbReference type="OrthoDB" id="7266924at2"/>
<feature type="compositionally biased region" description="Pro residues" evidence="2">
    <location>
        <begin position="111"/>
        <end position="138"/>
    </location>
</feature>
<protein>
    <submittedName>
        <fullName evidence="4">Uncharacterized protein</fullName>
    </submittedName>
</protein>
<dbReference type="Proteomes" id="UP000325255">
    <property type="component" value="Unassembled WGS sequence"/>
</dbReference>
<keyword evidence="3" id="KW-0472">Membrane</keyword>
<organism evidence="4 5">
    <name type="scientific">Rhodovastum atsumiense</name>
    <dbReference type="NCBI Taxonomy" id="504468"/>
    <lineage>
        <taxon>Bacteria</taxon>
        <taxon>Pseudomonadati</taxon>
        <taxon>Pseudomonadota</taxon>
        <taxon>Alphaproteobacteria</taxon>
        <taxon>Acetobacterales</taxon>
        <taxon>Acetobacteraceae</taxon>
        <taxon>Rhodovastum</taxon>
    </lineage>
</organism>
<dbReference type="AlphaFoldDB" id="A0A5M6IWY7"/>
<feature type="transmembrane region" description="Helical" evidence="3">
    <location>
        <begin position="27"/>
        <end position="54"/>
    </location>
</feature>
<dbReference type="RefSeq" id="WP_150040578.1">
    <property type="nucleotide sequence ID" value="NZ_OW485601.1"/>
</dbReference>
<sequence length="181" mass="20407">MRFALHGSRCYIADMTLPFPLPDWLPWWVPVAVLVPGLLYLLVFLLMPFSVFGLKGRLDAIEERLDEIQAEIRTIVLRLPELRGGGSGSTWADPPPIAPPPRDTEERLVRPPIPPAPMPAPRRTPPIEPSWRPAPDPSTPLIRRAEEPPPDQATAPEDEAPRRRTPGQPARRSEPRLDWPR</sequence>
<feature type="compositionally biased region" description="Basic and acidic residues" evidence="2">
    <location>
        <begin position="171"/>
        <end position="181"/>
    </location>
</feature>
<feature type="region of interest" description="Disordered" evidence="2">
    <location>
        <begin position="84"/>
        <end position="181"/>
    </location>
</feature>
<name>A0A5M6IWY7_9PROT</name>
<keyword evidence="5" id="KW-1185">Reference proteome</keyword>
<evidence type="ECO:0000256" key="3">
    <source>
        <dbReference type="SAM" id="Phobius"/>
    </source>
</evidence>
<reference evidence="4 5" key="1">
    <citation type="submission" date="2019-09" db="EMBL/GenBank/DDBJ databases">
        <title>Genome sequence of Rhodovastum atsumiense, a diverse member of the Acetobacteraceae family of non-sulfur purple photosynthetic bacteria.</title>
        <authorList>
            <person name="Meyer T."/>
            <person name="Kyndt J."/>
        </authorList>
    </citation>
    <scope>NUCLEOTIDE SEQUENCE [LARGE SCALE GENOMIC DNA]</scope>
    <source>
        <strain evidence="4 5">DSM 21279</strain>
    </source>
</reference>
<keyword evidence="1" id="KW-0175">Coiled coil</keyword>
<gene>
    <name evidence="4" type="ORF">F1189_09915</name>
</gene>
<evidence type="ECO:0000256" key="2">
    <source>
        <dbReference type="SAM" id="MobiDB-lite"/>
    </source>
</evidence>
<evidence type="ECO:0000313" key="5">
    <source>
        <dbReference type="Proteomes" id="UP000325255"/>
    </source>
</evidence>
<keyword evidence="3" id="KW-0812">Transmembrane</keyword>
<comment type="caution">
    <text evidence="4">The sequence shown here is derived from an EMBL/GenBank/DDBJ whole genome shotgun (WGS) entry which is preliminary data.</text>
</comment>
<evidence type="ECO:0000256" key="1">
    <source>
        <dbReference type="SAM" id="Coils"/>
    </source>
</evidence>
<proteinExistence type="predicted"/>
<evidence type="ECO:0000313" key="4">
    <source>
        <dbReference type="EMBL" id="KAA5612479.1"/>
    </source>
</evidence>
<keyword evidence="3" id="KW-1133">Transmembrane helix</keyword>